<name>A0AAD7TXZ6_9APHY</name>
<evidence type="ECO:0000256" key="5">
    <source>
        <dbReference type="SAM" id="Phobius"/>
    </source>
</evidence>
<sequence>MRVLAGTRHVVLSGPDALRARELARTAQRDLVRLPPPSPSPRVFPVENASNMRSYGQRALFFAIVAGAAALYFSAVYTSPTAVKRMAWSTKLISLGLWGACLSTLGLASASPPNVVNVGYAKYLGNLSYPNTVAYLGIPYAEPPVGERRFRAPLPLDTARVARETQGKVVSANVYPDFCIQGSTGSGDAGGAGSEDCLKVNIYAPAGAKAGDKLPVLVYIHGGGYVYGNPANWPFDHWIHQSPNVVVVSVYYRLDSFGFLSVPELAGGSLGDLNAGFQDQIQALKWVQQHIHSFGGDPTKVTINGESAGGSSVELHLVAHEGQKLFSQAIAQSVYRTPLPSPEQQRPLFDYYSEQAGCGPSSDSVASRMACLRKASISALARAQDAAMYNFTGAYNAFHPVLDGKLFTEIPTLSILKGNFADVPVIVGSTSNETLSGGSNITSALEAFFPGLTSQDLEEYLEHYPSSEFDSDAQRFMVATGESELICARAIIGTSAARKSKAFTYRYNQPVPTANTDIVFHASENWMMFRGTSTGFNGTTTFQPQRPIDEAFASELIAYWLSFVRSGDPSTHKLARSPIWPAYTVAGKARIALQEGASTQVSGSTIETEPEAESSRCAFVASKASHQQA</sequence>
<reference evidence="7" key="1">
    <citation type="submission" date="2022-11" db="EMBL/GenBank/DDBJ databases">
        <title>Genome Sequence of Cubamyces cubensis.</title>
        <authorList>
            <person name="Buettner E."/>
        </authorList>
    </citation>
    <scope>NUCLEOTIDE SEQUENCE</scope>
    <source>
        <strain evidence="7">MPL-01</strain>
    </source>
</reference>
<feature type="domain" description="Carboxylesterase type B" evidence="6">
    <location>
        <begin position="131"/>
        <end position="595"/>
    </location>
</feature>
<dbReference type="PANTHER" id="PTHR11559">
    <property type="entry name" value="CARBOXYLESTERASE"/>
    <property type="match status" value="1"/>
</dbReference>
<dbReference type="Pfam" id="PF00135">
    <property type="entry name" value="COesterase"/>
    <property type="match status" value="1"/>
</dbReference>
<dbReference type="InterPro" id="IPR029058">
    <property type="entry name" value="AB_hydrolase_fold"/>
</dbReference>
<gene>
    <name evidence="7" type="ORF">ONZ51_g3842</name>
</gene>
<comment type="similarity">
    <text evidence="1 3">Belongs to the type-B carboxylesterase/lipase family.</text>
</comment>
<comment type="caution">
    <text evidence="7">The sequence shown here is derived from an EMBL/GenBank/DDBJ whole genome shotgun (WGS) entry which is preliminary data.</text>
</comment>
<keyword evidence="5" id="KW-0812">Transmembrane</keyword>
<evidence type="ECO:0000313" key="7">
    <source>
        <dbReference type="EMBL" id="KAJ8487958.1"/>
    </source>
</evidence>
<evidence type="ECO:0000256" key="2">
    <source>
        <dbReference type="ARBA" id="ARBA00022801"/>
    </source>
</evidence>
<evidence type="ECO:0000256" key="4">
    <source>
        <dbReference type="SAM" id="MobiDB-lite"/>
    </source>
</evidence>
<proteinExistence type="inferred from homology"/>
<dbReference type="InterPro" id="IPR019826">
    <property type="entry name" value="Carboxylesterase_B_AS"/>
</dbReference>
<dbReference type="GO" id="GO:0016787">
    <property type="term" value="F:hydrolase activity"/>
    <property type="evidence" value="ECO:0007669"/>
    <property type="project" value="UniProtKB-KW"/>
</dbReference>
<keyword evidence="5" id="KW-0472">Membrane</keyword>
<dbReference type="Gene3D" id="3.40.50.1820">
    <property type="entry name" value="alpha/beta hydrolase"/>
    <property type="match status" value="1"/>
</dbReference>
<evidence type="ECO:0000313" key="8">
    <source>
        <dbReference type="Proteomes" id="UP001215151"/>
    </source>
</evidence>
<keyword evidence="8" id="KW-1185">Reference proteome</keyword>
<organism evidence="7 8">
    <name type="scientific">Trametes cubensis</name>
    <dbReference type="NCBI Taxonomy" id="1111947"/>
    <lineage>
        <taxon>Eukaryota</taxon>
        <taxon>Fungi</taxon>
        <taxon>Dikarya</taxon>
        <taxon>Basidiomycota</taxon>
        <taxon>Agaricomycotina</taxon>
        <taxon>Agaricomycetes</taxon>
        <taxon>Polyporales</taxon>
        <taxon>Polyporaceae</taxon>
        <taxon>Trametes</taxon>
    </lineage>
</organism>
<protein>
    <recommendedName>
        <fullName evidence="3">Carboxylic ester hydrolase</fullName>
        <ecNumber evidence="3">3.1.1.-</ecNumber>
    </recommendedName>
</protein>
<feature type="region of interest" description="Disordered" evidence="4">
    <location>
        <begin position="597"/>
        <end position="629"/>
    </location>
</feature>
<dbReference type="InterPro" id="IPR050309">
    <property type="entry name" value="Type-B_Carboxylest/Lipase"/>
</dbReference>
<evidence type="ECO:0000256" key="3">
    <source>
        <dbReference type="RuleBase" id="RU361235"/>
    </source>
</evidence>
<dbReference type="AlphaFoldDB" id="A0AAD7TXZ6"/>
<dbReference type="InterPro" id="IPR002018">
    <property type="entry name" value="CarbesteraseB"/>
</dbReference>
<dbReference type="PROSITE" id="PS00122">
    <property type="entry name" value="CARBOXYLESTERASE_B_1"/>
    <property type="match status" value="1"/>
</dbReference>
<dbReference type="EC" id="3.1.1.-" evidence="3"/>
<keyword evidence="2 3" id="KW-0378">Hydrolase</keyword>
<evidence type="ECO:0000259" key="6">
    <source>
        <dbReference type="Pfam" id="PF00135"/>
    </source>
</evidence>
<keyword evidence="5" id="KW-1133">Transmembrane helix</keyword>
<evidence type="ECO:0000256" key="1">
    <source>
        <dbReference type="ARBA" id="ARBA00005964"/>
    </source>
</evidence>
<accession>A0AAD7TXZ6</accession>
<feature type="transmembrane region" description="Helical" evidence="5">
    <location>
        <begin position="59"/>
        <end position="80"/>
    </location>
</feature>
<feature type="compositionally biased region" description="Polar residues" evidence="4">
    <location>
        <begin position="597"/>
        <end position="607"/>
    </location>
</feature>
<dbReference type="EMBL" id="JAPEVG010000070">
    <property type="protein sequence ID" value="KAJ8487958.1"/>
    <property type="molecule type" value="Genomic_DNA"/>
</dbReference>
<dbReference type="Proteomes" id="UP001215151">
    <property type="component" value="Unassembled WGS sequence"/>
</dbReference>
<dbReference type="SUPFAM" id="SSF53474">
    <property type="entry name" value="alpha/beta-Hydrolases"/>
    <property type="match status" value="1"/>
</dbReference>